<sequence>MACYRSTRHHDKRCDLKRKECATRFDQFLQSSLLASRYKSLPSISASCIKVDMVKSPPFGEDIQNAQDGMRILISAGIELKAMTEENWGQLAEYASIELPEYRDSERQKLDQHIAKISGGHDKTENYPT</sequence>
<reference evidence="1" key="1">
    <citation type="submission" date="2023-01" db="EMBL/GenBank/DDBJ databases">
        <title>Genome assembly of the deep-sea coral Lophelia pertusa.</title>
        <authorList>
            <person name="Herrera S."/>
            <person name="Cordes E."/>
        </authorList>
    </citation>
    <scope>NUCLEOTIDE SEQUENCE</scope>
    <source>
        <strain evidence="1">USNM1676648</strain>
        <tissue evidence="1">Polyp</tissue>
    </source>
</reference>
<evidence type="ECO:0000313" key="1">
    <source>
        <dbReference type="EMBL" id="KAJ7339674.1"/>
    </source>
</evidence>
<accession>A0A9W9YHG0</accession>
<comment type="caution">
    <text evidence="1">The sequence shown here is derived from an EMBL/GenBank/DDBJ whole genome shotgun (WGS) entry which is preliminary data.</text>
</comment>
<dbReference type="Proteomes" id="UP001163046">
    <property type="component" value="Unassembled WGS sequence"/>
</dbReference>
<dbReference type="OrthoDB" id="5952379at2759"/>
<protein>
    <submittedName>
        <fullName evidence="1">Uncharacterized protein</fullName>
    </submittedName>
</protein>
<name>A0A9W9YHG0_9CNID</name>
<gene>
    <name evidence="1" type="ORF">OS493_006082</name>
</gene>
<organism evidence="1 2">
    <name type="scientific">Desmophyllum pertusum</name>
    <dbReference type="NCBI Taxonomy" id="174260"/>
    <lineage>
        <taxon>Eukaryota</taxon>
        <taxon>Metazoa</taxon>
        <taxon>Cnidaria</taxon>
        <taxon>Anthozoa</taxon>
        <taxon>Hexacorallia</taxon>
        <taxon>Scleractinia</taxon>
        <taxon>Caryophylliina</taxon>
        <taxon>Caryophylliidae</taxon>
        <taxon>Desmophyllum</taxon>
    </lineage>
</organism>
<dbReference type="EMBL" id="MU827779">
    <property type="protein sequence ID" value="KAJ7339674.1"/>
    <property type="molecule type" value="Genomic_DNA"/>
</dbReference>
<dbReference type="AlphaFoldDB" id="A0A9W9YHG0"/>
<keyword evidence="2" id="KW-1185">Reference proteome</keyword>
<evidence type="ECO:0000313" key="2">
    <source>
        <dbReference type="Proteomes" id="UP001163046"/>
    </source>
</evidence>
<proteinExistence type="predicted"/>